<feature type="compositionally biased region" description="Basic and acidic residues" evidence="1">
    <location>
        <begin position="31"/>
        <end position="65"/>
    </location>
</feature>
<dbReference type="InterPro" id="IPR046210">
    <property type="entry name" value="DUF6243"/>
</dbReference>
<dbReference type="AlphaFoldDB" id="A0A841FK49"/>
<evidence type="ECO:0000313" key="2">
    <source>
        <dbReference type="EMBL" id="MBB6036235.1"/>
    </source>
</evidence>
<reference evidence="2 3" key="1">
    <citation type="submission" date="2020-08" db="EMBL/GenBank/DDBJ databases">
        <title>Genomic Encyclopedia of Type Strains, Phase IV (KMG-IV): sequencing the most valuable type-strain genomes for metagenomic binning, comparative biology and taxonomic classification.</title>
        <authorList>
            <person name="Goeker M."/>
        </authorList>
    </citation>
    <scope>NUCLEOTIDE SEQUENCE [LARGE SCALE GENOMIC DNA]</scope>
    <source>
        <strain evidence="2 3">YIM 65646</strain>
    </source>
</reference>
<protein>
    <submittedName>
        <fullName evidence="2">Uncharacterized protein</fullName>
    </submittedName>
</protein>
<sequence>MARGRDDMLGQGGQRRKMSKKDLKGGANDATGRDEAADSKAAMLERIREQAAKRAAKKEKPAAEE</sequence>
<dbReference type="EMBL" id="JACHGT010000008">
    <property type="protein sequence ID" value="MBB6036235.1"/>
    <property type="molecule type" value="Genomic_DNA"/>
</dbReference>
<accession>A0A841FK49</accession>
<keyword evidence="3" id="KW-1185">Reference proteome</keyword>
<evidence type="ECO:0000256" key="1">
    <source>
        <dbReference type="SAM" id="MobiDB-lite"/>
    </source>
</evidence>
<proteinExistence type="predicted"/>
<gene>
    <name evidence="2" type="ORF">HNR73_004103</name>
</gene>
<dbReference type="RefSeq" id="WP_184789066.1">
    <property type="nucleotide sequence ID" value="NZ_BONT01000046.1"/>
</dbReference>
<dbReference type="Proteomes" id="UP000548476">
    <property type="component" value="Unassembled WGS sequence"/>
</dbReference>
<comment type="caution">
    <text evidence="2">The sequence shown here is derived from an EMBL/GenBank/DDBJ whole genome shotgun (WGS) entry which is preliminary data.</text>
</comment>
<evidence type="ECO:0000313" key="3">
    <source>
        <dbReference type="Proteomes" id="UP000548476"/>
    </source>
</evidence>
<feature type="region of interest" description="Disordered" evidence="1">
    <location>
        <begin position="1"/>
        <end position="65"/>
    </location>
</feature>
<organism evidence="2 3">
    <name type="scientific">Phytomonospora endophytica</name>
    <dbReference type="NCBI Taxonomy" id="714109"/>
    <lineage>
        <taxon>Bacteria</taxon>
        <taxon>Bacillati</taxon>
        <taxon>Actinomycetota</taxon>
        <taxon>Actinomycetes</taxon>
        <taxon>Micromonosporales</taxon>
        <taxon>Micromonosporaceae</taxon>
        <taxon>Phytomonospora</taxon>
    </lineage>
</organism>
<dbReference type="Pfam" id="PF19756">
    <property type="entry name" value="DUF6243"/>
    <property type="match status" value="1"/>
</dbReference>
<name>A0A841FK49_9ACTN</name>